<evidence type="ECO:0000256" key="3">
    <source>
        <dbReference type="ARBA" id="ARBA00013081"/>
    </source>
</evidence>
<dbReference type="InterPro" id="IPR000222">
    <property type="entry name" value="PP2C_BS"/>
</dbReference>
<feature type="region of interest" description="Disordered" evidence="10">
    <location>
        <begin position="148"/>
        <end position="467"/>
    </location>
</feature>
<dbReference type="Pfam" id="PF00481">
    <property type="entry name" value="PP2C"/>
    <property type="match status" value="2"/>
</dbReference>
<accession>A0A061QZD7</accession>
<feature type="compositionally biased region" description="Acidic residues" evidence="10">
    <location>
        <begin position="154"/>
        <end position="172"/>
    </location>
</feature>
<evidence type="ECO:0000256" key="7">
    <source>
        <dbReference type="ARBA" id="ARBA00022912"/>
    </source>
</evidence>
<dbReference type="InterPro" id="IPR001932">
    <property type="entry name" value="PPM-type_phosphatase-like_dom"/>
</dbReference>
<feature type="compositionally biased region" description="Acidic residues" evidence="10">
    <location>
        <begin position="288"/>
        <end position="308"/>
    </location>
</feature>
<dbReference type="GO" id="GO:0004722">
    <property type="term" value="F:protein serine/threonine phosphatase activity"/>
    <property type="evidence" value="ECO:0007669"/>
    <property type="project" value="UniProtKB-EC"/>
</dbReference>
<dbReference type="PROSITE" id="PS01032">
    <property type="entry name" value="PPM_1"/>
    <property type="match status" value="1"/>
</dbReference>
<evidence type="ECO:0000256" key="10">
    <source>
        <dbReference type="SAM" id="MobiDB-lite"/>
    </source>
</evidence>
<evidence type="ECO:0000256" key="1">
    <source>
        <dbReference type="ARBA" id="ARBA00001936"/>
    </source>
</evidence>
<dbReference type="SUPFAM" id="SSF81606">
    <property type="entry name" value="PP2C-like"/>
    <property type="match status" value="2"/>
</dbReference>
<dbReference type="PANTHER" id="PTHR13832">
    <property type="entry name" value="PROTEIN PHOSPHATASE 2C"/>
    <property type="match status" value="1"/>
</dbReference>
<dbReference type="EC" id="3.1.3.16" evidence="3"/>
<dbReference type="AlphaFoldDB" id="A0A061QZD7"/>
<feature type="compositionally biased region" description="Basic and acidic residues" evidence="10">
    <location>
        <begin position="430"/>
        <end position="444"/>
    </location>
</feature>
<feature type="compositionally biased region" description="Basic and acidic residues" evidence="10">
    <location>
        <begin position="262"/>
        <end position="271"/>
    </location>
</feature>
<dbReference type="SMART" id="SM00332">
    <property type="entry name" value="PP2Cc"/>
    <property type="match status" value="1"/>
</dbReference>
<comment type="similarity">
    <text evidence="9">Belongs to the PP2C family.</text>
</comment>
<evidence type="ECO:0000256" key="5">
    <source>
        <dbReference type="ARBA" id="ARBA00022801"/>
    </source>
</evidence>
<name>A0A061QZD7_9CHLO</name>
<feature type="compositionally biased region" description="Basic and acidic residues" evidence="10">
    <location>
        <begin position="398"/>
        <end position="413"/>
    </location>
</feature>
<evidence type="ECO:0000256" key="8">
    <source>
        <dbReference type="ARBA" id="ARBA00023211"/>
    </source>
</evidence>
<proteinExistence type="inferred from homology"/>
<evidence type="ECO:0000256" key="4">
    <source>
        <dbReference type="ARBA" id="ARBA00022723"/>
    </source>
</evidence>
<comment type="cofactor">
    <cofactor evidence="1">
        <name>Mn(2+)</name>
        <dbReference type="ChEBI" id="CHEBI:29035"/>
    </cofactor>
</comment>
<sequence length="673" mass="72645">MGAYLSQPETEKNSASDENSFFSYGVSAMQGWRTEMEDAHMCRLWLADKEDVGLFGVFDGHGGQEVALFCAKYLADELQKTDAFRRKEYASALEQTFRQLDRMVADRSRWPELRELAAENQEGNPAAMDESELPEYLTRVLEAARQRHKSLVAGEEEEEEEEDDDEMDDEVGDPNFNPEFQDQESDASQCGGSDDGGGGTDEDAGCEDQSGDEGSERNERTDSPGGYGHQSQPQELAPQAEAEGRDSGTDEVWEEASATPITRRDSSKSEGDLDLANMATPQYSDGFCSDDGDDYSDDEFESIEDSDDFSSAGKRLTSPLRCQRGKEGKRSRGSRPGSTDSRPKSAPSRPMSAPCAHGQSAHEGFPEARPSSCSAEADPAGGAPMVAERSPDDGGEATEEKPCPVGEGEKPEAPPEVSAGPAPSPMQETCAHDLKTAAPGREEALGGACRAPPGDEPASSGREDSGAFPRKLAEEAEGPEDPQMPSAGCTAVVALVEGRRLWVANAGDSRCVLSRAGVVEPMSRDHKPSDPAELERINKAGGFVCEGRINGSLNLSRALGDLEFKGQDGLRPEEQLVSCVPDVVELELRDGDEFIVLACDGVWDVMSNQEVVAFVRERILSGGDPKTVCEQLCDRCLAPDTNTPERGCDNISAMVVLFKELWGEELRSRAPQP</sequence>
<dbReference type="InterPro" id="IPR015655">
    <property type="entry name" value="PP2C"/>
</dbReference>
<dbReference type="InterPro" id="IPR036457">
    <property type="entry name" value="PPM-type-like_dom_sf"/>
</dbReference>
<gene>
    <name evidence="12" type="primary">PPM1G</name>
    <name evidence="12" type="ORF">TSPGSL018_19669</name>
</gene>
<dbReference type="PANTHER" id="PTHR13832:SF840">
    <property type="entry name" value="PROTEIN PHOSPHATASE 2C 60-RELATED"/>
    <property type="match status" value="1"/>
</dbReference>
<comment type="cofactor">
    <cofactor evidence="2">
        <name>Mg(2+)</name>
        <dbReference type="ChEBI" id="CHEBI:18420"/>
    </cofactor>
</comment>
<keyword evidence="6" id="KW-0460">Magnesium</keyword>
<keyword evidence="5 9" id="KW-0378">Hydrolase</keyword>
<evidence type="ECO:0000256" key="9">
    <source>
        <dbReference type="RuleBase" id="RU003465"/>
    </source>
</evidence>
<evidence type="ECO:0000259" key="11">
    <source>
        <dbReference type="PROSITE" id="PS51746"/>
    </source>
</evidence>
<dbReference type="PROSITE" id="PS51746">
    <property type="entry name" value="PPM_2"/>
    <property type="match status" value="1"/>
</dbReference>
<protein>
    <recommendedName>
        <fullName evidence="3">protein-serine/threonine phosphatase</fullName>
        <ecNumber evidence="3">3.1.3.16</ecNumber>
    </recommendedName>
</protein>
<keyword evidence="7 9" id="KW-0904">Protein phosphatase</keyword>
<evidence type="ECO:0000256" key="2">
    <source>
        <dbReference type="ARBA" id="ARBA00001946"/>
    </source>
</evidence>
<evidence type="ECO:0000313" key="12">
    <source>
        <dbReference type="EMBL" id="JAC63825.1"/>
    </source>
</evidence>
<keyword evidence="4" id="KW-0479">Metal-binding</keyword>
<dbReference type="EMBL" id="GBEZ01023040">
    <property type="protein sequence ID" value="JAC63825.1"/>
    <property type="molecule type" value="Transcribed_RNA"/>
</dbReference>
<evidence type="ECO:0000256" key="6">
    <source>
        <dbReference type="ARBA" id="ARBA00022842"/>
    </source>
</evidence>
<feature type="domain" description="PPM-type phosphatase" evidence="11">
    <location>
        <begin position="23"/>
        <end position="658"/>
    </location>
</feature>
<dbReference type="CDD" id="cd00143">
    <property type="entry name" value="PP2Cc"/>
    <property type="match status" value="1"/>
</dbReference>
<feature type="compositionally biased region" description="Acidic residues" evidence="10">
    <location>
        <begin position="200"/>
        <end position="213"/>
    </location>
</feature>
<organism evidence="12">
    <name type="scientific">Tetraselmis sp. GSL018</name>
    <dbReference type="NCBI Taxonomy" id="582737"/>
    <lineage>
        <taxon>Eukaryota</taxon>
        <taxon>Viridiplantae</taxon>
        <taxon>Chlorophyta</taxon>
        <taxon>core chlorophytes</taxon>
        <taxon>Chlorodendrophyceae</taxon>
        <taxon>Chlorodendrales</taxon>
        <taxon>Chlorodendraceae</taxon>
        <taxon>Tetraselmis</taxon>
    </lineage>
</organism>
<keyword evidence="8" id="KW-0464">Manganese</keyword>
<reference evidence="12" key="1">
    <citation type="submission" date="2014-05" db="EMBL/GenBank/DDBJ databases">
        <title>The transcriptome of the halophilic microalga Tetraselmis sp. GSL018 isolated from the Great Salt Lake, Utah.</title>
        <authorList>
            <person name="Jinkerson R.E."/>
            <person name="D'Adamo S."/>
            <person name="Posewitz M.C."/>
        </authorList>
    </citation>
    <scope>NUCLEOTIDE SEQUENCE</scope>
    <source>
        <strain evidence="12">GSL018</strain>
    </source>
</reference>
<dbReference type="Gene3D" id="3.60.40.10">
    <property type="entry name" value="PPM-type phosphatase domain"/>
    <property type="match status" value="2"/>
</dbReference>
<dbReference type="GO" id="GO:0046872">
    <property type="term" value="F:metal ion binding"/>
    <property type="evidence" value="ECO:0007669"/>
    <property type="project" value="UniProtKB-KW"/>
</dbReference>